<feature type="region of interest" description="Disordered" evidence="1">
    <location>
        <begin position="1"/>
        <end position="26"/>
    </location>
</feature>
<organism evidence="2">
    <name type="scientific">Culex pipiens</name>
    <name type="common">House mosquito</name>
    <dbReference type="NCBI Taxonomy" id="7175"/>
    <lineage>
        <taxon>Eukaryota</taxon>
        <taxon>Metazoa</taxon>
        <taxon>Ecdysozoa</taxon>
        <taxon>Arthropoda</taxon>
        <taxon>Hexapoda</taxon>
        <taxon>Insecta</taxon>
        <taxon>Pterygota</taxon>
        <taxon>Neoptera</taxon>
        <taxon>Endopterygota</taxon>
        <taxon>Diptera</taxon>
        <taxon>Nematocera</taxon>
        <taxon>Culicoidea</taxon>
        <taxon>Culicidae</taxon>
        <taxon>Culicinae</taxon>
        <taxon>Culicini</taxon>
        <taxon>Culex</taxon>
        <taxon>Culex</taxon>
    </lineage>
</organism>
<dbReference type="EMBL" id="HBUE01286302">
    <property type="protein sequence ID" value="CAG6571652.1"/>
    <property type="molecule type" value="Transcribed_RNA"/>
</dbReference>
<evidence type="ECO:0000256" key="1">
    <source>
        <dbReference type="SAM" id="MobiDB-lite"/>
    </source>
</evidence>
<dbReference type="AlphaFoldDB" id="A0A8D8E2B7"/>
<sequence>MRPPCGTNSDTSWNGTPRTVPTTSRWTSTAVTKIPVRTRTNGPTARYCVTGPPLARSGTSVRWPEPACCGHPQPVTTLNVALPPWPKTANSRPGNQTRRRAARARPPAVGPMPINGTWPPHSGPGTCATASGTLPR</sequence>
<dbReference type="EMBL" id="HBUE01180695">
    <property type="protein sequence ID" value="CAG6520086.1"/>
    <property type="molecule type" value="Transcribed_RNA"/>
</dbReference>
<proteinExistence type="predicted"/>
<name>A0A8D8E2B7_CULPI</name>
<evidence type="ECO:0000313" key="2">
    <source>
        <dbReference type="EMBL" id="CAG6520086.1"/>
    </source>
</evidence>
<accession>A0A8D8E2B7</accession>
<protein>
    <submittedName>
        <fullName evidence="2">(northern house mosquito) hypothetical protein</fullName>
    </submittedName>
</protein>
<reference evidence="2" key="1">
    <citation type="submission" date="2021-05" db="EMBL/GenBank/DDBJ databases">
        <authorList>
            <person name="Alioto T."/>
            <person name="Alioto T."/>
            <person name="Gomez Garrido J."/>
        </authorList>
    </citation>
    <scope>NUCLEOTIDE SEQUENCE</scope>
</reference>
<feature type="region of interest" description="Disordered" evidence="1">
    <location>
        <begin position="80"/>
        <end position="136"/>
    </location>
</feature>